<evidence type="ECO:0000313" key="9">
    <source>
        <dbReference type="Proteomes" id="UP000289340"/>
    </source>
</evidence>
<dbReference type="GO" id="GO:0006888">
    <property type="term" value="P:endoplasmic reticulum to Golgi vesicle-mediated transport"/>
    <property type="evidence" value="ECO:0007669"/>
    <property type="project" value="TreeGrafter"/>
</dbReference>
<proteinExistence type="inferred from homology"/>
<comment type="subcellular location">
    <subcellularLocation>
        <location evidence="5 6">Cytoplasm</location>
    </subcellularLocation>
    <subcellularLocation>
        <location evidence="5 6">Cytoplasmic vesicle</location>
        <location evidence="5 6">COPI-coated vesicle membrane</location>
        <topology evidence="5 6">Peripheral membrane protein</topology>
        <orientation evidence="5 6">Cytoplasmic side</orientation>
    </subcellularLocation>
    <subcellularLocation>
        <location evidence="5 6">Golgi apparatus membrane</location>
        <topology evidence="5 6">Peripheral membrane protein</topology>
        <orientation evidence="5 6">Cytoplasmic side</orientation>
    </subcellularLocation>
</comment>
<keyword evidence="5" id="KW-0931">ER-Golgi transport</keyword>
<evidence type="ECO:0000256" key="3">
    <source>
        <dbReference type="ARBA" id="ARBA00022490"/>
    </source>
</evidence>
<keyword evidence="2 5" id="KW-0813">Transport</keyword>
<keyword evidence="3 5" id="KW-0963">Cytoplasm</keyword>
<evidence type="ECO:0000256" key="4">
    <source>
        <dbReference type="ARBA" id="ARBA00022927"/>
    </source>
</evidence>
<keyword evidence="5" id="KW-0472">Membrane</keyword>
<organism evidence="8 9">
    <name type="scientific">Glycine soja</name>
    <name type="common">Wild soybean</name>
    <dbReference type="NCBI Taxonomy" id="3848"/>
    <lineage>
        <taxon>Eukaryota</taxon>
        <taxon>Viridiplantae</taxon>
        <taxon>Streptophyta</taxon>
        <taxon>Embryophyta</taxon>
        <taxon>Tracheophyta</taxon>
        <taxon>Spermatophyta</taxon>
        <taxon>Magnoliopsida</taxon>
        <taxon>eudicotyledons</taxon>
        <taxon>Gunneridae</taxon>
        <taxon>Pentapetalae</taxon>
        <taxon>rosids</taxon>
        <taxon>fabids</taxon>
        <taxon>Fabales</taxon>
        <taxon>Fabaceae</taxon>
        <taxon>Papilionoideae</taxon>
        <taxon>50 kb inversion clade</taxon>
        <taxon>NPAAA clade</taxon>
        <taxon>indigoferoid/millettioid clade</taxon>
        <taxon>Phaseoleae</taxon>
        <taxon>Glycine</taxon>
        <taxon>Glycine subgen. Soja</taxon>
    </lineage>
</organism>
<comment type="caution">
    <text evidence="8">The sequence shown here is derived from an EMBL/GenBank/DDBJ whole genome shotgun (WGS) entry which is preliminary data.</text>
</comment>
<keyword evidence="5" id="KW-0333">Golgi apparatus</keyword>
<keyword evidence="4 5" id="KW-0653">Protein transport</keyword>
<dbReference type="GO" id="GO:0006890">
    <property type="term" value="P:retrograde vesicle-mediated transport, Golgi to endoplasmic reticulum"/>
    <property type="evidence" value="ECO:0007669"/>
    <property type="project" value="UniProtKB-UniRule"/>
</dbReference>
<keyword evidence="5" id="KW-0968">Cytoplasmic vesicle</keyword>
<dbReference type="Proteomes" id="UP000289340">
    <property type="component" value="Chromosome 9"/>
</dbReference>
<feature type="non-terminal residue" evidence="8">
    <location>
        <position position="1"/>
    </location>
</feature>
<dbReference type="EMBL" id="QZWG01000009">
    <property type="protein sequence ID" value="RZB91097.1"/>
    <property type="molecule type" value="Genomic_DNA"/>
</dbReference>
<feature type="region of interest" description="Disordered" evidence="7">
    <location>
        <begin position="80"/>
        <end position="100"/>
    </location>
</feature>
<dbReference type="PANTHER" id="PTHR10121:SF0">
    <property type="entry name" value="COATOMER SUBUNIT DELTA"/>
    <property type="match status" value="1"/>
</dbReference>
<keyword evidence="9" id="KW-1185">Reference proteome</keyword>
<dbReference type="AlphaFoldDB" id="A0A445IY74"/>
<protein>
    <recommendedName>
        <fullName evidence="5">Coatomer subunit delta</fullName>
    </recommendedName>
</protein>
<dbReference type="Pfam" id="PF10712">
    <property type="entry name" value="NAD-GH"/>
    <property type="match status" value="1"/>
</dbReference>
<dbReference type="InterPro" id="IPR027059">
    <property type="entry name" value="Coatomer_dsu"/>
</dbReference>
<evidence type="ECO:0000256" key="5">
    <source>
        <dbReference type="RuleBase" id="RU364018"/>
    </source>
</evidence>
<accession>A0A445IY74</accession>
<dbReference type="GO" id="GO:0030126">
    <property type="term" value="C:COPI vesicle coat"/>
    <property type="evidence" value="ECO:0007669"/>
    <property type="project" value="UniProtKB-UniRule"/>
</dbReference>
<evidence type="ECO:0000256" key="6">
    <source>
        <dbReference type="RuleBase" id="RU366052"/>
    </source>
</evidence>
<name>A0A445IY74_GLYSO</name>
<evidence type="ECO:0000313" key="8">
    <source>
        <dbReference type="EMBL" id="RZB91097.1"/>
    </source>
</evidence>
<evidence type="ECO:0000256" key="1">
    <source>
        <dbReference type="ARBA" id="ARBA00010516"/>
    </source>
</evidence>
<feature type="region of interest" description="Disordered" evidence="7">
    <location>
        <begin position="17"/>
        <end position="45"/>
    </location>
</feature>
<reference evidence="8 9" key="1">
    <citation type="submission" date="2018-09" db="EMBL/GenBank/DDBJ databases">
        <title>A high-quality reference genome of wild soybean provides a powerful tool to mine soybean genomes.</title>
        <authorList>
            <person name="Xie M."/>
            <person name="Chung C.Y.L."/>
            <person name="Li M.-W."/>
            <person name="Wong F.-L."/>
            <person name="Chan T.-F."/>
            <person name="Lam H.-M."/>
        </authorList>
    </citation>
    <scope>NUCLEOTIDE SEQUENCE [LARGE SCALE GENOMIC DNA]</scope>
    <source>
        <strain evidence="9">cv. W05</strain>
        <tissue evidence="8">Hypocotyl of etiolated seedlings</tissue>
    </source>
</reference>
<comment type="function">
    <text evidence="5">The coatomer is a cytosolic protein complex that binds to dilysine motifs and reversibly associates with Golgi non-clathrin-coated vesicles, which further mediate biosynthetic protein transport from the ER, via the Golgi up to the trans Golgi network. Coatomer complex is required for budding from Golgi membranes, and is essential for the retrograde Golgi-to-ER transport of dilysine-tagged proteins.</text>
</comment>
<dbReference type="GO" id="GO:0051645">
    <property type="term" value="P:Golgi localization"/>
    <property type="evidence" value="ECO:0007669"/>
    <property type="project" value="TreeGrafter"/>
</dbReference>
<dbReference type="InterPro" id="IPR019651">
    <property type="entry name" value="Glutamate_DH_NAD-spec"/>
</dbReference>
<sequence length="251" mass="27099">QHKLVLQSKINETKDVMKRKASEIDKSKIEKSRGDKGGFGPLQLMGSGRIENSFSDLSISSSGTGFESGSGFGLTSDVDSFATKPKGHPTSSATAPPKGLGMKLESLKAKGEVILEDVQPKHSQSWVAAPQLTDPITLTVEEKLNSKEVCQPMNPTTGIKNENVPLSITNGLLAEPIKNGSRGRHVDSLHHVEPRNDTNILGGLTLWVIEVNRHRDNHIPYGVECLAAWSFTAMLISYFVSRKGTSGGVVQ</sequence>
<evidence type="ECO:0000256" key="7">
    <source>
        <dbReference type="SAM" id="MobiDB-lite"/>
    </source>
</evidence>
<dbReference type="GO" id="GO:0000139">
    <property type="term" value="C:Golgi membrane"/>
    <property type="evidence" value="ECO:0007669"/>
    <property type="project" value="UniProtKB-SubCell"/>
</dbReference>
<gene>
    <name evidence="8" type="ORF">D0Y65_023476</name>
</gene>
<evidence type="ECO:0000256" key="2">
    <source>
        <dbReference type="ARBA" id="ARBA00022448"/>
    </source>
</evidence>
<feature type="compositionally biased region" description="Basic and acidic residues" evidence="7">
    <location>
        <begin position="17"/>
        <end position="36"/>
    </location>
</feature>
<dbReference type="GO" id="GO:0015031">
    <property type="term" value="P:protein transport"/>
    <property type="evidence" value="ECO:0007669"/>
    <property type="project" value="UniProtKB-KW"/>
</dbReference>
<comment type="subunit">
    <text evidence="5">Oligomeric complex that consists of at least the alpha, beta, beta', gamma, delta, epsilon and zeta subunits.</text>
</comment>
<dbReference type="PANTHER" id="PTHR10121">
    <property type="entry name" value="COATOMER SUBUNIT DELTA"/>
    <property type="match status" value="1"/>
</dbReference>
<comment type="similarity">
    <text evidence="1 5">Belongs to the adaptor complexes medium subunit family. Delta-COP subfamily.</text>
</comment>